<sequence length="203" mass="23564">MTINTPLDRKDKKDKNEKMLFLYKFFRAPKQIGSVTPSSRFLARKMVEAVPWPEIRYTAELGAGTGAITKFIHNARNHPGKFILFERDALLRGRLSQMYPDYTCYPDATQITNALQSEGIPHLDCILSGLPFFNFEQSVRDKLLEQILLSLRPGGWFVAFQYSFQMKKQLKEHFNIESINFVPYNIPPAFVYVCRKEQLSDLF</sequence>
<gene>
    <name evidence="1" type="ORF">ACFQ03_03930</name>
</gene>
<accession>A0ABW3D5R8</accession>
<dbReference type="GO" id="GO:0032259">
    <property type="term" value="P:methylation"/>
    <property type="evidence" value="ECO:0007669"/>
    <property type="project" value="UniProtKB-KW"/>
</dbReference>
<proteinExistence type="predicted"/>
<name>A0ABW3D5R8_9BACL</name>
<organism evidence="1 2">
    <name type="scientific">Paenibacillus residui</name>
    <dbReference type="NCBI Taxonomy" id="629724"/>
    <lineage>
        <taxon>Bacteria</taxon>
        <taxon>Bacillati</taxon>
        <taxon>Bacillota</taxon>
        <taxon>Bacilli</taxon>
        <taxon>Bacillales</taxon>
        <taxon>Paenibacillaceae</taxon>
        <taxon>Paenibacillus</taxon>
    </lineage>
</organism>
<evidence type="ECO:0000313" key="1">
    <source>
        <dbReference type="EMBL" id="MFD0868286.1"/>
    </source>
</evidence>
<keyword evidence="1" id="KW-0808">Transferase</keyword>
<dbReference type="Proteomes" id="UP001597120">
    <property type="component" value="Unassembled WGS sequence"/>
</dbReference>
<keyword evidence="2" id="KW-1185">Reference proteome</keyword>
<evidence type="ECO:0000313" key="2">
    <source>
        <dbReference type="Proteomes" id="UP001597120"/>
    </source>
</evidence>
<comment type="caution">
    <text evidence="1">The sequence shown here is derived from an EMBL/GenBank/DDBJ whole genome shotgun (WGS) entry which is preliminary data.</text>
</comment>
<dbReference type="SUPFAM" id="SSF53335">
    <property type="entry name" value="S-adenosyl-L-methionine-dependent methyltransferases"/>
    <property type="match status" value="1"/>
</dbReference>
<dbReference type="GO" id="GO:0008168">
    <property type="term" value="F:methyltransferase activity"/>
    <property type="evidence" value="ECO:0007669"/>
    <property type="project" value="UniProtKB-KW"/>
</dbReference>
<dbReference type="CDD" id="cd02440">
    <property type="entry name" value="AdoMet_MTases"/>
    <property type="match status" value="1"/>
</dbReference>
<keyword evidence="1" id="KW-0489">Methyltransferase</keyword>
<protein>
    <submittedName>
        <fullName evidence="1">Class I SAM-dependent methyltransferase</fullName>
    </submittedName>
</protein>
<dbReference type="RefSeq" id="WP_379286207.1">
    <property type="nucleotide sequence ID" value="NZ_JBHTIU010000011.1"/>
</dbReference>
<reference evidence="2" key="1">
    <citation type="journal article" date="2019" name="Int. J. Syst. Evol. Microbiol.">
        <title>The Global Catalogue of Microorganisms (GCM) 10K type strain sequencing project: providing services to taxonomists for standard genome sequencing and annotation.</title>
        <authorList>
            <consortium name="The Broad Institute Genomics Platform"/>
            <consortium name="The Broad Institute Genome Sequencing Center for Infectious Disease"/>
            <person name="Wu L."/>
            <person name="Ma J."/>
        </authorList>
    </citation>
    <scope>NUCLEOTIDE SEQUENCE [LARGE SCALE GENOMIC DNA]</scope>
    <source>
        <strain evidence="2">CCUG 57263</strain>
    </source>
</reference>
<dbReference type="EMBL" id="JBHTIU010000011">
    <property type="protein sequence ID" value="MFD0868286.1"/>
    <property type="molecule type" value="Genomic_DNA"/>
</dbReference>
<dbReference type="InterPro" id="IPR029063">
    <property type="entry name" value="SAM-dependent_MTases_sf"/>
</dbReference>
<dbReference type="Gene3D" id="3.40.50.150">
    <property type="entry name" value="Vaccinia Virus protein VP39"/>
    <property type="match status" value="1"/>
</dbReference>